<protein>
    <submittedName>
        <fullName evidence="1">Uncharacterized protein</fullName>
    </submittedName>
</protein>
<dbReference type="AlphaFoldDB" id="A0A9J5WSX9"/>
<evidence type="ECO:0000313" key="1">
    <source>
        <dbReference type="EMBL" id="KAG5578987.1"/>
    </source>
</evidence>
<sequence length="76" mass="9218">MALSTCFRMKFFMNVHYNLINSVSWYLGKNRHIFKFKQPQRGKNKFYHFLCVIVHEFLVIQDSGLFLTKIFHECLL</sequence>
<keyword evidence="2" id="KW-1185">Reference proteome</keyword>
<gene>
    <name evidence="1" type="ORF">H5410_049614</name>
</gene>
<evidence type="ECO:0000313" key="2">
    <source>
        <dbReference type="Proteomes" id="UP000824120"/>
    </source>
</evidence>
<dbReference type="Proteomes" id="UP000824120">
    <property type="component" value="Chromosome 10"/>
</dbReference>
<proteinExistence type="predicted"/>
<name>A0A9J5WSX9_SOLCO</name>
<reference evidence="1 2" key="1">
    <citation type="submission" date="2020-09" db="EMBL/GenBank/DDBJ databases">
        <title>De no assembly of potato wild relative species, Solanum commersonii.</title>
        <authorList>
            <person name="Cho K."/>
        </authorList>
    </citation>
    <scope>NUCLEOTIDE SEQUENCE [LARGE SCALE GENOMIC DNA]</scope>
    <source>
        <strain evidence="1">LZ3.2</strain>
        <tissue evidence="1">Leaf</tissue>
    </source>
</reference>
<accession>A0A9J5WSX9</accession>
<dbReference type="EMBL" id="JACXVP010000010">
    <property type="protein sequence ID" value="KAG5578987.1"/>
    <property type="molecule type" value="Genomic_DNA"/>
</dbReference>
<comment type="caution">
    <text evidence="1">The sequence shown here is derived from an EMBL/GenBank/DDBJ whole genome shotgun (WGS) entry which is preliminary data.</text>
</comment>
<organism evidence="1 2">
    <name type="scientific">Solanum commersonii</name>
    <name type="common">Commerson's wild potato</name>
    <name type="synonym">Commerson's nightshade</name>
    <dbReference type="NCBI Taxonomy" id="4109"/>
    <lineage>
        <taxon>Eukaryota</taxon>
        <taxon>Viridiplantae</taxon>
        <taxon>Streptophyta</taxon>
        <taxon>Embryophyta</taxon>
        <taxon>Tracheophyta</taxon>
        <taxon>Spermatophyta</taxon>
        <taxon>Magnoliopsida</taxon>
        <taxon>eudicotyledons</taxon>
        <taxon>Gunneridae</taxon>
        <taxon>Pentapetalae</taxon>
        <taxon>asterids</taxon>
        <taxon>lamiids</taxon>
        <taxon>Solanales</taxon>
        <taxon>Solanaceae</taxon>
        <taxon>Solanoideae</taxon>
        <taxon>Solaneae</taxon>
        <taxon>Solanum</taxon>
    </lineage>
</organism>